<evidence type="ECO:0000256" key="7">
    <source>
        <dbReference type="ARBA" id="ARBA00048743"/>
    </source>
</evidence>
<keyword evidence="6 8" id="KW-0067">ATP-binding</keyword>
<evidence type="ECO:0000313" key="11">
    <source>
        <dbReference type="Proteomes" id="UP000182344"/>
    </source>
</evidence>
<dbReference type="Proteomes" id="UP000182344">
    <property type="component" value="Unassembled WGS sequence"/>
</dbReference>
<dbReference type="Gene3D" id="3.40.50.300">
    <property type="entry name" value="P-loop containing nucleotide triphosphate hydrolases"/>
    <property type="match status" value="1"/>
</dbReference>
<dbReference type="AlphaFoldDB" id="A0A1J5HR31"/>
<evidence type="ECO:0000256" key="3">
    <source>
        <dbReference type="ARBA" id="ARBA00022727"/>
    </source>
</evidence>
<keyword evidence="3 8" id="KW-0545">Nucleotide biosynthesis</keyword>
<keyword evidence="5 8" id="KW-0418">Kinase</keyword>
<evidence type="ECO:0000313" key="10">
    <source>
        <dbReference type="EMBL" id="OIP87789.1"/>
    </source>
</evidence>
<evidence type="ECO:0000256" key="1">
    <source>
        <dbReference type="ARBA" id="ARBA00009776"/>
    </source>
</evidence>
<reference evidence="10 11" key="1">
    <citation type="journal article" date="2016" name="Environ. Microbiol.">
        <title>Genomic resolution of a cold subsurface aquifer community provides metabolic insights for novel microbes adapted to high CO concentrations.</title>
        <authorList>
            <person name="Probst A.J."/>
            <person name="Castelle C.J."/>
            <person name="Singh A."/>
            <person name="Brown C.T."/>
            <person name="Anantharaman K."/>
            <person name="Sharon I."/>
            <person name="Hug L.A."/>
            <person name="Burstein D."/>
            <person name="Emerson J.B."/>
            <person name="Thomas B.C."/>
            <person name="Banfield J.F."/>
        </authorList>
    </citation>
    <scope>NUCLEOTIDE SEQUENCE [LARGE SCALE GENOMIC DNA]</scope>
    <source>
        <strain evidence="10">CG2_30_35_20</strain>
    </source>
</reference>
<keyword evidence="4 8" id="KW-0547">Nucleotide-binding</keyword>
<dbReference type="GO" id="GO:0006233">
    <property type="term" value="P:dTDP biosynthetic process"/>
    <property type="evidence" value="ECO:0007669"/>
    <property type="project" value="InterPro"/>
</dbReference>
<gene>
    <name evidence="8" type="primary">tmk</name>
    <name evidence="10" type="ORF">AUK05_00395</name>
</gene>
<dbReference type="GO" id="GO:0006227">
    <property type="term" value="P:dUDP biosynthetic process"/>
    <property type="evidence" value="ECO:0007669"/>
    <property type="project" value="TreeGrafter"/>
</dbReference>
<evidence type="ECO:0000256" key="2">
    <source>
        <dbReference type="ARBA" id="ARBA00022679"/>
    </source>
</evidence>
<dbReference type="EC" id="2.7.4.9" evidence="8"/>
<dbReference type="PANTHER" id="PTHR10344">
    <property type="entry name" value="THYMIDYLATE KINASE"/>
    <property type="match status" value="1"/>
</dbReference>
<dbReference type="EMBL" id="MNZO01000006">
    <property type="protein sequence ID" value="OIP87789.1"/>
    <property type="molecule type" value="Genomic_DNA"/>
</dbReference>
<dbReference type="SUPFAM" id="SSF52540">
    <property type="entry name" value="P-loop containing nucleoside triphosphate hydrolases"/>
    <property type="match status" value="1"/>
</dbReference>
<dbReference type="GO" id="GO:0004798">
    <property type="term" value="F:dTMP kinase activity"/>
    <property type="evidence" value="ECO:0007669"/>
    <property type="project" value="UniProtKB-UniRule"/>
</dbReference>
<comment type="caution">
    <text evidence="8">Lacks conserved residue(s) required for the propagation of feature annotation.</text>
</comment>
<dbReference type="STRING" id="1805376.AUK05_00395"/>
<evidence type="ECO:0000256" key="6">
    <source>
        <dbReference type="ARBA" id="ARBA00022840"/>
    </source>
</evidence>
<dbReference type="GO" id="GO:0005524">
    <property type="term" value="F:ATP binding"/>
    <property type="evidence" value="ECO:0007669"/>
    <property type="project" value="UniProtKB-UniRule"/>
</dbReference>
<organism evidence="10 11">
    <name type="scientific">Candidatus Shapirobacteria bacterium CG2_30_35_20</name>
    <dbReference type="NCBI Taxonomy" id="1805376"/>
    <lineage>
        <taxon>Bacteria</taxon>
        <taxon>Candidatus Shapironibacteriota</taxon>
    </lineage>
</organism>
<comment type="similarity">
    <text evidence="1 8">Belongs to the thymidylate kinase family.</text>
</comment>
<sequence>MSEAKGKLIVIEGIDGSGKKTQQDLLVERFLQNGISVVTDDYPHYESSFWGKHVGRMLAKEWGNPMQTTPYLTALPYMLDEADGSKKIIKPALDNGKIIVSNRYFTSTVHQIAKMPEGEQRDNFANWIWHAGYDELNIVRPDLVIVLLVDPLICRENILQKAKRNYTQGHLMDAAEEDFNHQMESASEYRKMIAKEPERWTLIDCCNEGNLKSKEEIHELVWNEIKRRKLI</sequence>
<name>A0A1J5HR31_9BACT</name>
<evidence type="ECO:0000256" key="5">
    <source>
        <dbReference type="ARBA" id="ARBA00022777"/>
    </source>
</evidence>
<feature type="domain" description="Thymidylate kinase-like" evidence="9">
    <location>
        <begin position="11"/>
        <end position="207"/>
    </location>
</feature>
<dbReference type="GO" id="GO:0005737">
    <property type="term" value="C:cytoplasm"/>
    <property type="evidence" value="ECO:0007669"/>
    <property type="project" value="TreeGrafter"/>
</dbReference>
<dbReference type="Pfam" id="PF02223">
    <property type="entry name" value="Thymidylate_kin"/>
    <property type="match status" value="1"/>
</dbReference>
<protein>
    <recommendedName>
        <fullName evidence="8">Thymidylate kinase</fullName>
        <ecNumber evidence="8">2.7.4.9</ecNumber>
    </recommendedName>
    <alternativeName>
        <fullName evidence="8">dTMP kinase</fullName>
    </alternativeName>
</protein>
<dbReference type="InterPro" id="IPR039430">
    <property type="entry name" value="Thymidylate_kin-like_dom"/>
</dbReference>
<dbReference type="CDD" id="cd01672">
    <property type="entry name" value="TMPK"/>
    <property type="match status" value="1"/>
</dbReference>
<proteinExistence type="inferred from homology"/>
<evidence type="ECO:0000256" key="4">
    <source>
        <dbReference type="ARBA" id="ARBA00022741"/>
    </source>
</evidence>
<accession>A0A1J5HR31</accession>
<dbReference type="InterPro" id="IPR027417">
    <property type="entry name" value="P-loop_NTPase"/>
</dbReference>
<keyword evidence="2 8" id="KW-0808">Transferase</keyword>
<comment type="caution">
    <text evidence="10">The sequence shown here is derived from an EMBL/GenBank/DDBJ whole genome shotgun (WGS) entry which is preliminary data.</text>
</comment>
<dbReference type="InterPro" id="IPR018094">
    <property type="entry name" value="Thymidylate_kinase"/>
</dbReference>
<dbReference type="PANTHER" id="PTHR10344:SF4">
    <property type="entry name" value="UMP-CMP KINASE 2, MITOCHONDRIAL"/>
    <property type="match status" value="1"/>
</dbReference>
<evidence type="ECO:0000256" key="8">
    <source>
        <dbReference type="HAMAP-Rule" id="MF_00165"/>
    </source>
</evidence>
<dbReference type="HAMAP" id="MF_00165">
    <property type="entry name" value="Thymidylate_kinase"/>
    <property type="match status" value="1"/>
</dbReference>
<evidence type="ECO:0000259" key="9">
    <source>
        <dbReference type="Pfam" id="PF02223"/>
    </source>
</evidence>
<comment type="catalytic activity">
    <reaction evidence="7 8">
        <text>dTMP + ATP = dTDP + ADP</text>
        <dbReference type="Rhea" id="RHEA:13517"/>
        <dbReference type="ChEBI" id="CHEBI:30616"/>
        <dbReference type="ChEBI" id="CHEBI:58369"/>
        <dbReference type="ChEBI" id="CHEBI:63528"/>
        <dbReference type="ChEBI" id="CHEBI:456216"/>
        <dbReference type="EC" id="2.7.4.9"/>
    </reaction>
</comment>
<comment type="function">
    <text evidence="8">Phosphorylation of dTMP to form dTDP in both de novo and salvage pathways of dTTP synthesis.</text>
</comment>
<dbReference type="GO" id="GO:0006235">
    <property type="term" value="P:dTTP biosynthetic process"/>
    <property type="evidence" value="ECO:0007669"/>
    <property type="project" value="UniProtKB-UniRule"/>
</dbReference>